<dbReference type="AlphaFoldDB" id="A0A7X0C9P2"/>
<gene>
    <name evidence="1" type="ORF">FHU36_007566</name>
</gene>
<accession>A0A7X0C9P2</accession>
<dbReference type="PANTHER" id="PTHR47916:SF1">
    <property type="entry name" value="3-HYDROXY-5-PHOSPHONOOXYPENTANE-2,4-DIONE THIOLASE"/>
    <property type="match status" value="1"/>
</dbReference>
<dbReference type="RefSeq" id="WP_185088690.1">
    <property type="nucleotide sequence ID" value="NZ_JACHJB010000003.1"/>
</dbReference>
<dbReference type="Gene3D" id="3.20.20.70">
    <property type="entry name" value="Aldolase class I"/>
    <property type="match status" value="1"/>
</dbReference>
<keyword evidence="2" id="KW-1185">Reference proteome</keyword>
<reference evidence="1 2" key="1">
    <citation type="submission" date="2020-08" db="EMBL/GenBank/DDBJ databases">
        <title>Sequencing the genomes of 1000 actinobacteria strains.</title>
        <authorList>
            <person name="Klenk H.-P."/>
        </authorList>
    </citation>
    <scope>NUCLEOTIDE SEQUENCE [LARGE SCALE GENOMIC DNA]</scope>
    <source>
        <strain evidence="1 2">DSM 45913</strain>
    </source>
</reference>
<keyword evidence="1" id="KW-0456">Lyase</keyword>
<dbReference type="InterPro" id="IPR041720">
    <property type="entry name" value="FbaB-like"/>
</dbReference>
<dbReference type="InterPro" id="IPR050456">
    <property type="entry name" value="DeoC/FbaB_aldolase"/>
</dbReference>
<dbReference type="InterPro" id="IPR002915">
    <property type="entry name" value="DeoC/FbaB/LacD_aldolase"/>
</dbReference>
<dbReference type="PIRSF" id="PIRSF038992">
    <property type="entry name" value="Aldolase_Ia"/>
    <property type="match status" value="1"/>
</dbReference>
<organism evidence="1 2">
    <name type="scientific">Nonomuraea muscovyensis</name>
    <dbReference type="NCBI Taxonomy" id="1124761"/>
    <lineage>
        <taxon>Bacteria</taxon>
        <taxon>Bacillati</taxon>
        <taxon>Actinomycetota</taxon>
        <taxon>Actinomycetes</taxon>
        <taxon>Streptosporangiales</taxon>
        <taxon>Streptosporangiaceae</taxon>
        <taxon>Nonomuraea</taxon>
    </lineage>
</organism>
<dbReference type="Proteomes" id="UP000583800">
    <property type="component" value="Unassembled WGS sequence"/>
</dbReference>
<dbReference type="InterPro" id="IPR013785">
    <property type="entry name" value="Aldolase_TIM"/>
</dbReference>
<dbReference type="PANTHER" id="PTHR47916">
    <property type="entry name" value="FRUCTOSE-BISPHOSPHATE ALDOLASE CLASS 1"/>
    <property type="match status" value="1"/>
</dbReference>
<dbReference type="SMART" id="SM01133">
    <property type="entry name" value="DeoC"/>
    <property type="match status" value="1"/>
</dbReference>
<dbReference type="EC" id="4.1.2.-" evidence="1"/>
<dbReference type="GO" id="GO:0004332">
    <property type="term" value="F:fructose-bisphosphate aldolase activity"/>
    <property type="evidence" value="ECO:0007669"/>
    <property type="project" value="InterPro"/>
</dbReference>
<proteinExistence type="predicted"/>
<dbReference type="Pfam" id="PF01791">
    <property type="entry name" value="DeoC"/>
    <property type="match status" value="1"/>
</dbReference>
<dbReference type="EMBL" id="JACHJB010000003">
    <property type="protein sequence ID" value="MBB6350994.1"/>
    <property type="molecule type" value="Genomic_DNA"/>
</dbReference>
<evidence type="ECO:0000313" key="1">
    <source>
        <dbReference type="EMBL" id="MBB6350994.1"/>
    </source>
</evidence>
<evidence type="ECO:0000313" key="2">
    <source>
        <dbReference type="Proteomes" id="UP000583800"/>
    </source>
</evidence>
<sequence>MADTDGLIDARDFGTPAPAASGLPGGFHVKGAHGQDWGLRNRLSRIFRPDTGRTVMLAFDHGYFVGPMAGLERLDTGIAPLVPAADAIMMTRGALRTSIPPTTDAGIVLRASGGPSVLRELSDEHIALDIEDALRLNAAALAIQVFIGGEHESRSVANLATLVDAGQRHGVAVLGVTAVGKDMVRDARYFRLATRISAEMGAHVVKTYYVEDGFETVTASCPVPIIVAGGKKLPELDALTMAYRSIQEGAAGVDMGRNIFQSESPAAMLAAVRGIVHDGLKPAEAHELFKETAAGAAGNAES</sequence>
<dbReference type="SUPFAM" id="SSF51569">
    <property type="entry name" value="Aldolase"/>
    <property type="match status" value="1"/>
</dbReference>
<name>A0A7X0C9P2_9ACTN</name>
<dbReference type="NCBIfam" id="NF006081">
    <property type="entry name" value="PRK08227.1"/>
    <property type="match status" value="1"/>
</dbReference>
<protein>
    <submittedName>
        <fullName evidence="1">Putative autoinducer-2 (AI-2) aldolase</fullName>
        <ecNumber evidence="1">4.1.2.-</ecNumber>
    </submittedName>
</protein>
<comment type="caution">
    <text evidence="1">The sequence shown here is derived from an EMBL/GenBank/DDBJ whole genome shotgun (WGS) entry which is preliminary data.</text>
</comment>